<evidence type="ECO:0000256" key="5">
    <source>
        <dbReference type="ARBA" id="ARBA00022989"/>
    </source>
</evidence>
<feature type="transmembrane region" description="Helical" evidence="8">
    <location>
        <begin position="415"/>
        <end position="432"/>
    </location>
</feature>
<dbReference type="AlphaFoldDB" id="A0AAV9IN95"/>
<feature type="domain" description="Major facilitator superfamily (MFS) profile" evidence="9">
    <location>
        <begin position="77"/>
        <end position="507"/>
    </location>
</feature>
<organism evidence="10 11">
    <name type="scientific">Galdieria yellowstonensis</name>
    <dbReference type="NCBI Taxonomy" id="3028027"/>
    <lineage>
        <taxon>Eukaryota</taxon>
        <taxon>Rhodophyta</taxon>
        <taxon>Bangiophyceae</taxon>
        <taxon>Galdieriales</taxon>
        <taxon>Galdieriaceae</taxon>
        <taxon>Galdieria</taxon>
    </lineage>
</organism>
<dbReference type="SUPFAM" id="SSF103473">
    <property type="entry name" value="MFS general substrate transporter"/>
    <property type="match status" value="1"/>
</dbReference>
<dbReference type="FunFam" id="1.20.1250.20:FF:000474">
    <property type="entry name" value="Sugar transporter, putative"/>
    <property type="match status" value="1"/>
</dbReference>
<sequence length="559" mass="63325">MEEDLQVSFEVKENKYSSAWVENLPGMETYRDILYRGASLYRQRDFNNDDDLTDEERAILKKESHNRWMQPFSVYYLCAVSAMAAIAQGMDETVINGAQIYFHKEFGIENRLNIQGLLNAIPFLICACVASWASVPLNEYLGRRGAIFVACFLSAAASIWEALSPSWQMLLGGRIVLGMAIGINAATGPVYSAEGTPPSIRGGLVMWWQTFTAFGIMIGYIMDVAFMDVHYPLNWRLMLGSTVVAPIIVMIMVVFSPESPRWLIKKKKYRQAFESLKRLRNLPVQAARDFFIIEESVEEERKAGPVNPLELFTVPRNRRAALAAWIVMFMQQFCGVNVIMYYSSVIFTQTGVSTKDAILASLGAGILNFLFALPAIPTIDRWGRRPLLLWTFPLMSIFLLFSGFSFWASSSHTRLGLVAAGIYLFMIVYSPGEGPVPFTYSSEVFPLYIRTWGMSFATATTWFFSFILSFSWPDMVKRFTPQGAFGWYAAWCVVGEVWIFFFVPETKGYTLEELDIIFGKSTREHVRYQIRNAKRSLKKLFGAEVGPKEAFCTLDTLAA</sequence>
<name>A0AAV9IN95_9RHOD</name>
<feature type="transmembrane region" description="Helical" evidence="8">
    <location>
        <begin position="322"/>
        <end position="345"/>
    </location>
</feature>
<feature type="transmembrane region" description="Helical" evidence="8">
    <location>
        <begin position="112"/>
        <end position="133"/>
    </location>
</feature>
<accession>A0AAV9IN95</accession>
<dbReference type="InterPro" id="IPR005829">
    <property type="entry name" value="Sugar_transporter_CS"/>
</dbReference>
<proteinExistence type="inferred from homology"/>
<dbReference type="PANTHER" id="PTHR48020:SF26">
    <property type="entry name" value="MYO-INOSITOL TRANSPORTER, PUTATIVE (AFU_ORTHOLOGUE AFUA_4G01560)-RELATED"/>
    <property type="match status" value="1"/>
</dbReference>
<dbReference type="InterPro" id="IPR003663">
    <property type="entry name" value="Sugar/inositol_transpt"/>
</dbReference>
<dbReference type="EMBL" id="JANCYU010000066">
    <property type="protein sequence ID" value="KAK4528561.1"/>
    <property type="molecule type" value="Genomic_DNA"/>
</dbReference>
<feature type="transmembrane region" description="Helical" evidence="8">
    <location>
        <begin position="72"/>
        <end position="91"/>
    </location>
</feature>
<dbReference type="GO" id="GO:0016020">
    <property type="term" value="C:membrane"/>
    <property type="evidence" value="ECO:0007669"/>
    <property type="project" value="UniProtKB-SubCell"/>
</dbReference>
<evidence type="ECO:0000256" key="2">
    <source>
        <dbReference type="ARBA" id="ARBA00010992"/>
    </source>
</evidence>
<evidence type="ECO:0000259" key="9">
    <source>
        <dbReference type="PROSITE" id="PS50850"/>
    </source>
</evidence>
<feature type="transmembrane region" description="Helical" evidence="8">
    <location>
        <begin position="452"/>
        <end position="472"/>
    </location>
</feature>
<dbReference type="PANTHER" id="PTHR48020">
    <property type="entry name" value="PROTON MYO-INOSITOL COTRANSPORTER"/>
    <property type="match status" value="1"/>
</dbReference>
<dbReference type="InterPro" id="IPR020846">
    <property type="entry name" value="MFS_dom"/>
</dbReference>
<dbReference type="PROSITE" id="PS00217">
    <property type="entry name" value="SUGAR_TRANSPORT_2"/>
    <property type="match status" value="1"/>
</dbReference>
<reference evidence="10 11" key="1">
    <citation type="submission" date="2022-07" db="EMBL/GenBank/DDBJ databases">
        <title>Genome-wide signatures of adaptation to extreme environments.</title>
        <authorList>
            <person name="Cho C.H."/>
            <person name="Yoon H.S."/>
        </authorList>
    </citation>
    <scope>NUCLEOTIDE SEQUENCE [LARGE SCALE GENOMIC DNA]</scope>
    <source>
        <strain evidence="10 11">108.79 E11</strain>
    </source>
</reference>
<dbReference type="Gene3D" id="1.20.1250.20">
    <property type="entry name" value="MFS general substrate transporter like domains"/>
    <property type="match status" value="1"/>
</dbReference>
<comment type="subcellular location">
    <subcellularLocation>
        <location evidence="1">Membrane</location>
        <topology evidence="1">Multi-pass membrane protein</topology>
    </subcellularLocation>
</comment>
<dbReference type="Proteomes" id="UP001300502">
    <property type="component" value="Unassembled WGS sequence"/>
</dbReference>
<dbReference type="InterPro" id="IPR005828">
    <property type="entry name" value="MFS_sugar_transport-like"/>
</dbReference>
<protein>
    <recommendedName>
        <fullName evidence="9">Major facilitator superfamily (MFS) profile domain-containing protein</fullName>
    </recommendedName>
</protein>
<dbReference type="InterPro" id="IPR036259">
    <property type="entry name" value="MFS_trans_sf"/>
</dbReference>
<dbReference type="PRINTS" id="PR00171">
    <property type="entry name" value="SUGRTRNSPORT"/>
</dbReference>
<dbReference type="Pfam" id="PF00083">
    <property type="entry name" value="Sugar_tr"/>
    <property type="match status" value="1"/>
</dbReference>
<keyword evidence="5 8" id="KW-1133">Transmembrane helix</keyword>
<feature type="transmembrane region" description="Helical" evidence="8">
    <location>
        <begin position="484"/>
        <end position="503"/>
    </location>
</feature>
<dbReference type="PROSITE" id="PS00216">
    <property type="entry name" value="SUGAR_TRANSPORT_1"/>
    <property type="match status" value="1"/>
</dbReference>
<evidence type="ECO:0000256" key="1">
    <source>
        <dbReference type="ARBA" id="ARBA00004141"/>
    </source>
</evidence>
<feature type="transmembrane region" description="Helical" evidence="8">
    <location>
        <begin position="175"/>
        <end position="193"/>
    </location>
</feature>
<keyword evidence="6 8" id="KW-0472">Membrane</keyword>
<evidence type="ECO:0000256" key="3">
    <source>
        <dbReference type="ARBA" id="ARBA00022448"/>
    </source>
</evidence>
<feature type="transmembrane region" description="Helical" evidence="8">
    <location>
        <begin position="357"/>
        <end position="376"/>
    </location>
</feature>
<evidence type="ECO:0000256" key="6">
    <source>
        <dbReference type="ARBA" id="ARBA00023136"/>
    </source>
</evidence>
<keyword evidence="11" id="KW-1185">Reference proteome</keyword>
<keyword evidence="3 7" id="KW-0813">Transport</keyword>
<evidence type="ECO:0000256" key="7">
    <source>
        <dbReference type="RuleBase" id="RU003346"/>
    </source>
</evidence>
<feature type="transmembrane region" description="Helical" evidence="8">
    <location>
        <begin position="145"/>
        <end position="163"/>
    </location>
</feature>
<gene>
    <name evidence="10" type="ORF">GAYE_SCF61G6505</name>
</gene>
<comment type="similarity">
    <text evidence="2 7">Belongs to the major facilitator superfamily. Sugar transporter (TC 2.A.1.1) family.</text>
</comment>
<feature type="transmembrane region" description="Helical" evidence="8">
    <location>
        <begin position="205"/>
        <end position="225"/>
    </location>
</feature>
<dbReference type="InterPro" id="IPR050814">
    <property type="entry name" value="Myo-inositol_Transporter"/>
</dbReference>
<evidence type="ECO:0000256" key="4">
    <source>
        <dbReference type="ARBA" id="ARBA00022692"/>
    </source>
</evidence>
<comment type="caution">
    <text evidence="10">The sequence shown here is derived from an EMBL/GenBank/DDBJ whole genome shotgun (WGS) entry which is preliminary data.</text>
</comment>
<feature type="transmembrane region" description="Helical" evidence="8">
    <location>
        <begin position="237"/>
        <end position="255"/>
    </location>
</feature>
<dbReference type="NCBIfam" id="TIGR00879">
    <property type="entry name" value="SP"/>
    <property type="match status" value="1"/>
</dbReference>
<evidence type="ECO:0000256" key="8">
    <source>
        <dbReference type="SAM" id="Phobius"/>
    </source>
</evidence>
<dbReference type="GO" id="GO:0022857">
    <property type="term" value="F:transmembrane transporter activity"/>
    <property type="evidence" value="ECO:0007669"/>
    <property type="project" value="InterPro"/>
</dbReference>
<feature type="transmembrane region" description="Helical" evidence="8">
    <location>
        <begin position="388"/>
        <end position="408"/>
    </location>
</feature>
<keyword evidence="4 8" id="KW-0812">Transmembrane</keyword>
<evidence type="ECO:0000313" key="10">
    <source>
        <dbReference type="EMBL" id="KAK4528561.1"/>
    </source>
</evidence>
<evidence type="ECO:0000313" key="11">
    <source>
        <dbReference type="Proteomes" id="UP001300502"/>
    </source>
</evidence>
<dbReference type="PROSITE" id="PS50850">
    <property type="entry name" value="MFS"/>
    <property type="match status" value="1"/>
</dbReference>